<keyword evidence="4" id="KW-0812">Transmembrane</keyword>
<gene>
    <name evidence="6" type="ORF">A3K86_11880</name>
</gene>
<evidence type="ECO:0000313" key="6">
    <source>
        <dbReference type="EMBL" id="OAN14270.1"/>
    </source>
</evidence>
<dbReference type="EMBL" id="LVHF01000025">
    <property type="protein sequence ID" value="OAN14270.1"/>
    <property type="molecule type" value="Genomic_DNA"/>
</dbReference>
<dbReference type="AlphaFoldDB" id="A0A178KA70"/>
<keyword evidence="4" id="KW-1133">Transmembrane helix</keyword>
<evidence type="ECO:0000259" key="5">
    <source>
        <dbReference type="PROSITE" id="PS50240"/>
    </source>
</evidence>
<dbReference type="FunFam" id="2.40.10.10:FF:000068">
    <property type="entry name" value="transmembrane protease serine 2"/>
    <property type="match status" value="1"/>
</dbReference>
<keyword evidence="4" id="KW-0472">Membrane</keyword>
<dbReference type="InterPro" id="IPR033116">
    <property type="entry name" value="TRYPSIN_SER"/>
</dbReference>
<dbReference type="PRINTS" id="PR00722">
    <property type="entry name" value="CHYMOTRYPSIN"/>
</dbReference>
<dbReference type="PANTHER" id="PTHR24276">
    <property type="entry name" value="POLYSERASE-RELATED"/>
    <property type="match status" value="1"/>
</dbReference>
<dbReference type="CDD" id="cd00190">
    <property type="entry name" value="Tryp_SPc"/>
    <property type="match status" value="1"/>
</dbReference>
<feature type="transmembrane region" description="Helical" evidence="4">
    <location>
        <begin position="320"/>
        <end position="340"/>
    </location>
</feature>
<dbReference type="GO" id="GO:0004252">
    <property type="term" value="F:serine-type endopeptidase activity"/>
    <property type="evidence" value="ECO:0007669"/>
    <property type="project" value="InterPro"/>
</dbReference>
<dbReference type="Gene3D" id="2.40.10.10">
    <property type="entry name" value="Trypsin-like serine proteases"/>
    <property type="match status" value="1"/>
</dbReference>
<name>A0A178KA70_9GAMM</name>
<evidence type="ECO:0000256" key="3">
    <source>
        <dbReference type="RuleBase" id="RU363034"/>
    </source>
</evidence>
<reference evidence="6 7" key="1">
    <citation type="submission" date="2016-03" db="EMBL/GenBank/DDBJ databases">
        <title>Photobacterium proteolyticum sp. nov. a protease producing bacterium isolated from ocean sediments of Laizhou Bay.</title>
        <authorList>
            <person name="Li Y."/>
        </authorList>
    </citation>
    <scope>NUCLEOTIDE SEQUENCE [LARGE SCALE GENOMIC DNA]</scope>
    <source>
        <strain evidence="6 7">R-40508</strain>
    </source>
</reference>
<dbReference type="InterPro" id="IPR009003">
    <property type="entry name" value="Peptidase_S1_PA"/>
</dbReference>
<keyword evidence="3" id="KW-0378">Hydrolase</keyword>
<dbReference type="Pfam" id="PF00089">
    <property type="entry name" value="Trypsin"/>
    <property type="match status" value="1"/>
</dbReference>
<evidence type="ECO:0000313" key="7">
    <source>
        <dbReference type="Proteomes" id="UP000078503"/>
    </source>
</evidence>
<dbReference type="InterPro" id="IPR018114">
    <property type="entry name" value="TRYPSIN_HIS"/>
</dbReference>
<keyword evidence="3" id="KW-0645">Protease</keyword>
<evidence type="ECO:0000256" key="2">
    <source>
        <dbReference type="ARBA" id="ARBA00023157"/>
    </source>
</evidence>
<keyword evidence="2" id="KW-1015">Disulfide bond</keyword>
<dbReference type="PROSITE" id="PS00135">
    <property type="entry name" value="TRYPSIN_SER"/>
    <property type="match status" value="1"/>
</dbReference>
<accession>A0A178KA70</accession>
<dbReference type="PROSITE" id="PS00134">
    <property type="entry name" value="TRYPSIN_HIS"/>
    <property type="match status" value="1"/>
</dbReference>
<dbReference type="Proteomes" id="UP000078503">
    <property type="component" value="Unassembled WGS sequence"/>
</dbReference>
<keyword evidence="3" id="KW-0720">Serine protease</keyword>
<feature type="domain" description="Peptidase S1" evidence="5">
    <location>
        <begin position="19"/>
        <end position="281"/>
    </location>
</feature>
<dbReference type="GO" id="GO:0006508">
    <property type="term" value="P:proteolysis"/>
    <property type="evidence" value="ECO:0007669"/>
    <property type="project" value="UniProtKB-KW"/>
</dbReference>
<sequence length="347" mass="36133">MCFTSLPLLASTPSVSPRIIGGITTQNDEIPWQVYLNISFPNDGTYVCGGVLVAQDVVLTAAHCLQNGGTRASADNIKVWAGINSIFSTTSSNAISVTAALQNSSYNASRFSNDIAILKLAQPAPANAKPILIATSDQQRRANSEFSNGYNAGGTSPENLLVSGWGSTSATGSSSATNLQQTLLTGVPDNTCSAQWGSGVNDSEADIFVCAITPSPSVVRDSCFGDSGGPLVWQDPQRAGDADFGLRLVGLVSFGDGCASSLPGVYTEVQGFVSWINQQTNNSLTKVATPTLSFNPFERDYSDAGKGVAPNNDTAPSSDGGSGGAMGYISMVSLVLVALFKRRRLYS</sequence>
<dbReference type="SUPFAM" id="SSF50494">
    <property type="entry name" value="Trypsin-like serine proteases"/>
    <property type="match status" value="1"/>
</dbReference>
<comment type="similarity">
    <text evidence="1">Belongs to the peptidase S1 family.</text>
</comment>
<dbReference type="InterPro" id="IPR001314">
    <property type="entry name" value="Peptidase_S1A"/>
</dbReference>
<organism evidence="6 7">
    <name type="scientific">Photobacterium jeanii</name>
    <dbReference type="NCBI Taxonomy" id="858640"/>
    <lineage>
        <taxon>Bacteria</taxon>
        <taxon>Pseudomonadati</taxon>
        <taxon>Pseudomonadota</taxon>
        <taxon>Gammaproteobacteria</taxon>
        <taxon>Vibrionales</taxon>
        <taxon>Vibrionaceae</taxon>
        <taxon>Photobacterium</taxon>
    </lineage>
</organism>
<keyword evidence="7" id="KW-1185">Reference proteome</keyword>
<comment type="caution">
    <text evidence="6">The sequence shown here is derived from an EMBL/GenBank/DDBJ whole genome shotgun (WGS) entry which is preliminary data.</text>
</comment>
<evidence type="ECO:0000256" key="4">
    <source>
        <dbReference type="SAM" id="Phobius"/>
    </source>
</evidence>
<dbReference type="SMART" id="SM00020">
    <property type="entry name" value="Tryp_SPc"/>
    <property type="match status" value="1"/>
</dbReference>
<dbReference type="PANTHER" id="PTHR24276:SF98">
    <property type="entry name" value="FI18310P1-RELATED"/>
    <property type="match status" value="1"/>
</dbReference>
<dbReference type="STRING" id="858640.A3K86_11880"/>
<dbReference type="InterPro" id="IPR043504">
    <property type="entry name" value="Peptidase_S1_PA_chymotrypsin"/>
</dbReference>
<dbReference type="InterPro" id="IPR050430">
    <property type="entry name" value="Peptidase_S1"/>
</dbReference>
<dbReference type="PROSITE" id="PS50240">
    <property type="entry name" value="TRYPSIN_DOM"/>
    <property type="match status" value="1"/>
</dbReference>
<dbReference type="InterPro" id="IPR001254">
    <property type="entry name" value="Trypsin_dom"/>
</dbReference>
<evidence type="ECO:0000256" key="1">
    <source>
        <dbReference type="ARBA" id="ARBA00007664"/>
    </source>
</evidence>
<proteinExistence type="inferred from homology"/>
<protein>
    <recommendedName>
        <fullName evidence="5">Peptidase S1 domain-containing protein</fullName>
    </recommendedName>
</protein>